<feature type="non-terminal residue" evidence="1">
    <location>
        <position position="1"/>
    </location>
</feature>
<accession>A0AA38PQQ2</accession>
<dbReference type="AlphaFoldDB" id="A0AA38PQQ2"/>
<comment type="caution">
    <text evidence="1">The sequence shown here is derived from an EMBL/GenBank/DDBJ whole genome shotgun (WGS) entry which is preliminary data.</text>
</comment>
<evidence type="ECO:0000313" key="2">
    <source>
        <dbReference type="Proteomes" id="UP001163850"/>
    </source>
</evidence>
<gene>
    <name evidence="1" type="ORF">F5890DRAFT_1387021</name>
</gene>
<dbReference type="EMBL" id="MU802240">
    <property type="protein sequence ID" value="KAJ3979982.1"/>
    <property type="molecule type" value="Genomic_DNA"/>
</dbReference>
<proteinExistence type="predicted"/>
<sequence>GVPTEILQWIKRRYAQRTTKLSFDDFISEPFRVEGGEDQGDPFAAIGYILYAADLMKILKVAAMERGLGLMDDVAAVTWARDF</sequence>
<dbReference type="Proteomes" id="UP001163850">
    <property type="component" value="Unassembled WGS sequence"/>
</dbReference>
<organism evidence="1 2">
    <name type="scientific">Lentinula detonsa</name>
    <dbReference type="NCBI Taxonomy" id="2804962"/>
    <lineage>
        <taxon>Eukaryota</taxon>
        <taxon>Fungi</taxon>
        <taxon>Dikarya</taxon>
        <taxon>Basidiomycota</taxon>
        <taxon>Agaricomycotina</taxon>
        <taxon>Agaricomycetes</taxon>
        <taxon>Agaricomycetidae</taxon>
        <taxon>Agaricales</taxon>
        <taxon>Marasmiineae</taxon>
        <taxon>Omphalotaceae</taxon>
        <taxon>Lentinula</taxon>
    </lineage>
</organism>
<protein>
    <submittedName>
        <fullName evidence="1">Uncharacterized protein</fullName>
    </submittedName>
</protein>
<evidence type="ECO:0000313" key="1">
    <source>
        <dbReference type="EMBL" id="KAJ3979982.1"/>
    </source>
</evidence>
<feature type="non-terminal residue" evidence="1">
    <location>
        <position position="83"/>
    </location>
</feature>
<name>A0AA38PQQ2_9AGAR</name>
<reference evidence="1" key="1">
    <citation type="submission" date="2022-08" db="EMBL/GenBank/DDBJ databases">
        <authorList>
            <consortium name="DOE Joint Genome Institute"/>
            <person name="Min B."/>
            <person name="Riley R."/>
            <person name="Sierra-Patev S."/>
            <person name="Naranjo-Ortiz M."/>
            <person name="Looney B."/>
            <person name="Konkel Z."/>
            <person name="Slot J.C."/>
            <person name="Sakamoto Y."/>
            <person name="Steenwyk J.L."/>
            <person name="Rokas A."/>
            <person name="Carro J."/>
            <person name="Camarero S."/>
            <person name="Ferreira P."/>
            <person name="Molpeceres G."/>
            <person name="Ruiz-Duenas F.J."/>
            <person name="Serrano A."/>
            <person name="Henrissat B."/>
            <person name="Drula E."/>
            <person name="Hughes K.W."/>
            <person name="Mata J.L."/>
            <person name="Ishikawa N.K."/>
            <person name="Vargas-Isla R."/>
            <person name="Ushijima S."/>
            <person name="Smith C.A."/>
            <person name="Ahrendt S."/>
            <person name="Andreopoulos W."/>
            <person name="He G."/>
            <person name="Labutti K."/>
            <person name="Lipzen A."/>
            <person name="Ng V."/>
            <person name="Sandor L."/>
            <person name="Barry K."/>
            <person name="Martinez A.T."/>
            <person name="Xiao Y."/>
            <person name="Gibbons J.G."/>
            <person name="Terashima K."/>
            <person name="Hibbett D.S."/>
            <person name="Grigoriev I.V."/>
        </authorList>
    </citation>
    <scope>NUCLEOTIDE SEQUENCE</scope>
    <source>
        <strain evidence="1">TFB7829</strain>
    </source>
</reference>